<dbReference type="PROSITE" id="PS00108">
    <property type="entry name" value="PROTEIN_KINASE_ST"/>
    <property type="match status" value="1"/>
</dbReference>
<dbReference type="SUPFAM" id="SSF158472">
    <property type="entry name" value="HAMP domain-like"/>
    <property type="match status" value="1"/>
</dbReference>
<dbReference type="PANTHER" id="PTHR43289:SF34">
    <property type="entry name" value="SERINE_THREONINE-PROTEIN KINASE YBDM-RELATED"/>
    <property type="match status" value="1"/>
</dbReference>
<feature type="transmembrane region" description="Helical" evidence="12">
    <location>
        <begin position="819"/>
        <end position="838"/>
    </location>
</feature>
<proteinExistence type="predicted"/>
<dbReference type="CDD" id="cd06225">
    <property type="entry name" value="HAMP"/>
    <property type="match status" value="1"/>
</dbReference>
<evidence type="ECO:0000313" key="16">
    <source>
        <dbReference type="Proteomes" id="UP000534388"/>
    </source>
</evidence>
<keyword evidence="7 10" id="KW-0067">ATP-binding</keyword>
<evidence type="ECO:0000256" key="9">
    <source>
        <dbReference type="ARBA" id="ARBA00023136"/>
    </source>
</evidence>
<name>A0A7W2ICD7_9BURK</name>
<dbReference type="SMART" id="SM00220">
    <property type="entry name" value="S_TKc"/>
    <property type="match status" value="1"/>
</dbReference>
<evidence type="ECO:0000256" key="2">
    <source>
        <dbReference type="ARBA" id="ARBA00022475"/>
    </source>
</evidence>
<reference evidence="15 16" key="1">
    <citation type="submission" date="2020-07" db="EMBL/GenBank/DDBJ databases">
        <title>Novel species isolated from subtropical streams in China.</title>
        <authorList>
            <person name="Lu H."/>
        </authorList>
    </citation>
    <scope>NUCLEOTIDE SEQUENCE [LARGE SCALE GENOMIC DNA]</scope>
    <source>
        <strain evidence="15 16">LX20W</strain>
    </source>
</reference>
<evidence type="ECO:0000259" key="14">
    <source>
        <dbReference type="PROSITE" id="PS50885"/>
    </source>
</evidence>
<dbReference type="SUPFAM" id="SSF103190">
    <property type="entry name" value="Sensory domain-like"/>
    <property type="match status" value="1"/>
</dbReference>
<dbReference type="Gene3D" id="3.30.450.20">
    <property type="entry name" value="PAS domain"/>
    <property type="match status" value="1"/>
</dbReference>
<accession>A0A7W2ICD7</accession>
<evidence type="ECO:0000256" key="3">
    <source>
        <dbReference type="ARBA" id="ARBA00022679"/>
    </source>
</evidence>
<dbReference type="GO" id="GO:0005524">
    <property type="term" value="F:ATP binding"/>
    <property type="evidence" value="ECO:0007669"/>
    <property type="project" value="UniProtKB-UniRule"/>
</dbReference>
<dbReference type="GO" id="GO:0005886">
    <property type="term" value="C:plasma membrane"/>
    <property type="evidence" value="ECO:0007669"/>
    <property type="project" value="UniProtKB-SubCell"/>
</dbReference>
<feature type="compositionally biased region" description="Low complexity" evidence="11">
    <location>
        <begin position="109"/>
        <end position="126"/>
    </location>
</feature>
<dbReference type="CDD" id="cd14014">
    <property type="entry name" value="STKc_PknB_like"/>
    <property type="match status" value="1"/>
</dbReference>
<dbReference type="SMART" id="SM00304">
    <property type="entry name" value="HAMP"/>
    <property type="match status" value="1"/>
</dbReference>
<keyword evidence="4 12" id="KW-0812">Transmembrane</keyword>
<protein>
    <submittedName>
        <fullName evidence="15">Protein kinase</fullName>
    </submittedName>
</protein>
<dbReference type="Pfam" id="PF02743">
    <property type="entry name" value="dCache_1"/>
    <property type="match status" value="1"/>
</dbReference>
<evidence type="ECO:0000259" key="13">
    <source>
        <dbReference type="PROSITE" id="PS50011"/>
    </source>
</evidence>
<dbReference type="Pfam" id="PF00672">
    <property type="entry name" value="HAMP"/>
    <property type="match status" value="1"/>
</dbReference>
<dbReference type="InterPro" id="IPR029151">
    <property type="entry name" value="Sensor-like_sf"/>
</dbReference>
<evidence type="ECO:0000256" key="7">
    <source>
        <dbReference type="ARBA" id="ARBA00022840"/>
    </source>
</evidence>
<feature type="binding site" evidence="10">
    <location>
        <position position="230"/>
    </location>
    <ligand>
        <name>ATP</name>
        <dbReference type="ChEBI" id="CHEBI:30616"/>
    </ligand>
</feature>
<evidence type="ECO:0000313" key="15">
    <source>
        <dbReference type="EMBL" id="MBA5638456.1"/>
    </source>
</evidence>
<dbReference type="Pfam" id="PF00069">
    <property type="entry name" value="Pkinase"/>
    <property type="match status" value="1"/>
</dbReference>
<dbReference type="InterPro" id="IPR011009">
    <property type="entry name" value="Kinase-like_dom_sf"/>
</dbReference>
<gene>
    <name evidence="15" type="ORF">H3H37_15460</name>
</gene>
<feature type="region of interest" description="Disordered" evidence="11">
    <location>
        <begin position="1"/>
        <end position="22"/>
    </location>
</feature>
<keyword evidence="2" id="KW-1003">Cell membrane</keyword>
<feature type="compositionally biased region" description="Low complexity" evidence="11">
    <location>
        <begin position="137"/>
        <end position="151"/>
    </location>
</feature>
<feature type="compositionally biased region" description="Basic and acidic residues" evidence="11">
    <location>
        <begin position="1"/>
        <end position="10"/>
    </location>
</feature>
<dbReference type="InterPro" id="IPR033479">
    <property type="entry name" value="dCache_1"/>
</dbReference>
<dbReference type="Gene3D" id="3.30.200.20">
    <property type="entry name" value="Phosphorylase Kinase, domain 1"/>
    <property type="match status" value="1"/>
</dbReference>
<dbReference type="CDD" id="cd12914">
    <property type="entry name" value="PDC1_DGC_like"/>
    <property type="match status" value="1"/>
</dbReference>
<dbReference type="GO" id="GO:0004674">
    <property type="term" value="F:protein serine/threonine kinase activity"/>
    <property type="evidence" value="ECO:0007669"/>
    <property type="project" value="TreeGrafter"/>
</dbReference>
<evidence type="ECO:0000256" key="1">
    <source>
        <dbReference type="ARBA" id="ARBA00004651"/>
    </source>
</evidence>
<comment type="caution">
    <text evidence="15">The sequence shown here is derived from an EMBL/GenBank/DDBJ whole genome shotgun (WGS) entry which is preliminary data.</text>
</comment>
<sequence>MDRSDDRPQPDDASGDAGGAAREAELARRVVALETVVTLERRLREVHAEAARSAQSQLAALEAQLGGGAAQPLRDEQVTRLASVEPGDDDATRIAPAASITPADDVTHVPHAAPVAPADDATRVATSAPADDATRVAASAPGAGSSMSLAATRSVTDAGVPSIAPSAPPRSVLPAAPPPARAAPGEELPLALSPGFQLFEYRIDAVLGQGGFGITYLATDVNLNAKVAIKEYLPGDYATRASDHSVSPRWAEDNDFYLSGLESFLVEARTLATFRHPNIVRVARFFEAHRTAYMVLEYERGKPLKQWWEKRKAMPEAQLLSLLHPLFDGLALVHESGYLHRDIKPDNIYVRKEDGSLVLLDFGAARQTAGGAQAAADVVTPGYAPPEQYEGGPQGPWTDIYALGATLYWMATGTKPPPAPERQHGVAHYVPAREAAAGRYSDAFLAAIDQALMLDPAQRPQTVADFAHGLFSAHAGSLGLQDALRVGELEAQRRLSKGMRRLGRAVWRPASWPLGVKLTLALVLAALLPMTITAYYNLRASVATVSASELRNLESLARSTAGRVAQLLGDSRHLAAYLSTDPVFIQYLRAPAAAGRDAVHARLVSVVKSNPDVHLMFLMNAKGDALVSSEPGVAGLNFKFREYFQQAMRGHPFMTGVIVGSTEGKPGVYYAYPVFDARHAVIGVVVLRIKGSTIATILDQVRAKSSRQPLMIDGDGVLVQYHDDRMLYRSLMPLSGETLGRIVADQRFRRQRIESLDMPTLAHAMVGTRNTGSIRYHSTLTGVDEYAGYAPVAGHDWVVGVTESRARFEAPLRHLFDNVLYSVAVVGLVFLLLALWFARGIVRPVKRLTAAANALKEGDYERANIQVKVTADDEIGQLARTFNVMIDVLRQREREQRRGGLGRRRNQ</sequence>
<evidence type="ECO:0000256" key="10">
    <source>
        <dbReference type="PROSITE-ProRule" id="PRU10141"/>
    </source>
</evidence>
<dbReference type="PANTHER" id="PTHR43289">
    <property type="entry name" value="MITOGEN-ACTIVATED PROTEIN KINASE KINASE KINASE 20-RELATED"/>
    <property type="match status" value="1"/>
</dbReference>
<evidence type="ECO:0000256" key="11">
    <source>
        <dbReference type="SAM" id="MobiDB-lite"/>
    </source>
</evidence>
<feature type="region of interest" description="Disordered" evidence="11">
    <location>
        <begin position="100"/>
        <end position="182"/>
    </location>
</feature>
<feature type="domain" description="Protein kinase" evidence="13">
    <location>
        <begin position="201"/>
        <end position="471"/>
    </location>
</feature>
<dbReference type="InterPro" id="IPR000719">
    <property type="entry name" value="Prot_kinase_dom"/>
</dbReference>
<evidence type="ECO:0000256" key="4">
    <source>
        <dbReference type="ARBA" id="ARBA00022692"/>
    </source>
</evidence>
<dbReference type="InterPro" id="IPR003660">
    <property type="entry name" value="HAMP_dom"/>
</dbReference>
<keyword evidence="8 12" id="KW-1133">Transmembrane helix</keyword>
<comment type="subcellular location">
    <subcellularLocation>
        <location evidence="1">Cell membrane</location>
        <topology evidence="1">Multi-pass membrane protein</topology>
    </subcellularLocation>
</comment>
<dbReference type="Gene3D" id="6.10.340.10">
    <property type="match status" value="1"/>
</dbReference>
<keyword evidence="3" id="KW-0808">Transferase</keyword>
<dbReference type="CDD" id="cd18774">
    <property type="entry name" value="PDC2_HK_sensor"/>
    <property type="match status" value="1"/>
</dbReference>
<keyword evidence="9 12" id="KW-0472">Membrane</keyword>
<evidence type="ECO:0000256" key="12">
    <source>
        <dbReference type="SAM" id="Phobius"/>
    </source>
</evidence>
<keyword evidence="5 10" id="KW-0547">Nucleotide-binding</keyword>
<feature type="domain" description="HAMP" evidence="14">
    <location>
        <begin position="839"/>
        <end position="894"/>
    </location>
</feature>
<dbReference type="InterPro" id="IPR008271">
    <property type="entry name" value="Ser/Thr_kinase_AS"/>
</dbReference>
<dbReference type="PROSITE" id="PS50011">
    <property type="entry name" value="PROTEIN_KINASE_DOM"/>
    <property type="match status" value="1"/>
</dbReference>
<evidence type="ECO:0000256" key="5">
    <source>
        <dbReference type="ARBA" id="ARBA00022741"/>
    </source>
</evidence>
<organism evidence="15 16">
    <name type="scientific">Rugamonas brunnea</name>
    <dbReference type="NCBI Taxonomy" id="2758569"/>
    <lineage>
        <taxon>Bacteria</taxon>
        <taxon>Pseudomonadati</taxon>
        <taxon>Pseudomonadota</taxon>
        <taxon>Betaproteobacteria</taxon>
        <taxon>Burkholderiales</taxon>
        <taxon>Oxalobacteraceae</taxon>
        <taxon>Telluria group</taxon>
        <taxon>Rugamonas</taxon>
    </lineage>
</organism>
<dbReference type="InterPro" id="IPR017441">
    <property type="entry name" value="Protein_kinase_ATP_BS"/>
</dbReference>
<dbReference type="RefSeq" id="WP_182164008.1">
    <property type="nucleotide sequence ID" value="NZ_JACEZT010000009.1"/>
</dbReference>
<dbReference type="AlphaFoldDB" id="A0A7W2ICD7"/>
<dbReference type="PROSITE" id="PS00107">
    <property type="entry name" value="PROTEIN_KINASE_ATP"/>
    <property type="match status" value="1"/>
</dbReference>
<dbReference type="PROSITE" id="PS50885">
    <property type="entry name" value="HAMP"/>
    <property type="match status" value="1"/>
</dbReference>
<dbReference type="EMBL" id="JACEZT010000009">
    <property type="protein sequence ID" value="MBA5638456.1"/>
    <property type="molecule type" value="Genomic_DNA"/>
</dbReference>
<evidence type="ECO:0000256" key="8">
    <source>
        <dbReference type="ARBA" id="ARBA00022989"/>
    </source>
</evidence>
<dbReference type="GO" id="GO:0007165">
    <property type="term" value="P:signal transduction"/>
    <property type="evidence" value="ECO:0007669"/>
    <property type="project" value="InterPro"/>
</dbReference>
<dbReference type="SUPFAM" id="SSF56112">
    <property type="entry name" value="Protein kinase-like (PK-like)"/>
    <property type="match status" value="1"/>
</dbReference>
<evidence type="ECO:0000256" key="6">
    <source>
        <dbReference type="ARBA" id="ARBA00022777"/>
    </source>
</evidence>
<keyword evidence="6 15" id="KW-0418">Kinase</keyword>
<keyword evidence="16" id="KW-1185">Reference proteome</keyword>
<dbReference type="Gene3D" id="1.10.510.10">
    <property type="entry name" value="Transferase(Phosphotransferase) domain 1"/>
    <property type="match status" value="1"/>
</dbReference>
<dbReference type="Proteomes" id="UP000534388">
    <property type="component" value="Unassembled WGS sequence"/>
</dbReference>